<comment type="caution">
    <text evidence="3">The sequence shown here is derived from an EMBL/GenBank/DDBJ whole genome shotgun (WGS) entry which is preliminary data.</text>
</comment>
<keyword evidence="4" id="KW-1185">Reference proteome</keyword>
<feature type="region of interest" description="Disordered" evidence="1">
    <location>
        <begin position="1"/>
        <end position="92"/>
    </location>
</feature>
<evidence type="ECO:0000259" key="2">
    <source>
        <dbReference type="SMART" id="SM00974"/>
    </source>
</evidence>
<proteinExistence type="predicted"/>
<feature type="domain" description="Bacteriophage T5 Orf172 DNA-binding" evidence="2">
    <location>
        <begin position="297"/>
        <end position="409"/>
    </location>
</feature>
<dbReference type="STRING" id="503106.A0A218ZBL5"/>
<evidence type="ECO:0000313" key="3">
    <source>
        <dbReference type="EMBL" id="OWP05408.1"/>
    </source>
</evidence>
<evidence type="ECO:0000313" key="4">
    <source>
        <dbReference type="Proteomes" id="UP000242519"/>
    </source>
</evidence>
<dbReference type="AlphaFoldDB" id="A0A218ZBL5"/>
<dbReference type="InterPro" id="IPR053006">
    <property type="entry name" value="Meiosis_regulatory"/>
</dbReference>
<sequence length="419" mass="46686">MPPYIPNTPESLLQRSDSKNPETTCRGLGANGRPCRRSLAKSPQASPNPSPRKSGSSPARIPVPEEYCWQHKDQAAGQHEASRQGKQSAAIRKRTSVDTLVDRLGLLEVEDQKHKNYEKRRKPIPGSESVESQNGVLNSERTKPRPKPASRLGLLCCIGLADEGRQAPRPVSSINRRTNARLPAKVAKVTPILPAKHKRPSINRDPSSRTGEFLSLIPTTASPQLAAQLLAELARPVSDMDKEGYIYMFWLTSESLPVEPPSDTASSLLAPPTQHMPGRRRASDVLNTFATTIPDANKKTILLKIGRAQNVYRRLNQWTQQCGYNLSLIRYYPYQPVTGPGTNVNKLSSTPRKVPNVNKVERLIHIELNLQRVIGHGKCKACGREHREWFEVDASRNGVKAVDEVIRRWVEWGERNPGS</sequence>
<dbReference type="PANTHER" id="PTHR28094:SF2">
    <property type="entry name" value="BACTERIOPHAGE T5 ORF172 DNA-BINDING DOMAIN-CONTAINING PROTEIN"/>
    <property type="match status" value="1"/>
</dbReference>
<dbReference type="InterPro" id="IPR018306">
    <property type="entry name" value="Phage_T5_Orf172_DNA-bd"/>
</dbReference>
<feature type="compositionally biased region" description="Polar residues" evidence="1">
    <location>
        <begin position="41"/>
        <end position="57"/>
    </location>
</feature>
<feature type="region of interest" description="Disordered" evidence="1">
    <location>
        <begin position="116"/>
        <end position="148"/>
    </location>
</feature>
<name>A0A218ZBL5_9HELO</name>
<dbReference type="EMBL" id="MZNU01000075">
    <property type="protein sequence ID" value="OWP05408.1"/>
    <property type="molecule type" value="Genomic_DNA"/>
</dbReference>
<dbReference type="PANTHER" id="PTHR28094">
    <property type="entry name" value="MEIOTICALLY UP-REGULATED GENE 113 PROTEIN"/>
    <property type="match status" value="1"/>
</dbReference>
<dbReference type="OrthoDB" id="2417614at2759"/>
<evidence type="ECO:0000256" key="1">
    <source>
        <dbReference type="SAM" id="MobiDB-lite"/>
    </source>
</evidence>
<feature type="compositionally biased region" description="Polar residues" evidence="1">
    <location>
        <begin position="129"/>
        <end position="139"/>
    </location>
</feature>
<reference evidence="3 4" key="1">
    <citation type="submission" date="2017-04" db="EMBL/GenBank/DDBJ databases">
        <title>Draft genome sequence of Marssonina coronaria NL1: causal agent of apple blotch.</title>
        <authorList>
            <person name="Cheng Q."/>
        </authorList>
    </citation>
    <scope>NUCLEOTIDE SEQUENCE [LARGE SCALE GENOMIC DNA]</scope>
    <source>
        <strain evidence="3 4">NL1</strain>
    </source>
</reference>
<dbReference type="SMART" id="SM00974">
    <property type="entry name" value="T5orf172"/>
    <property type="match status" value="1"/>
</dbReference>
<dbReference type="InParanoid" id="A0A218ZBL5"/>
<dbReference type="Pfam" id="PF10544">
    <property type="entry name" value="T5orf172"/>
    <property type="match status" value="1"/>
</dbReference>
<accession>A0A218ZBL5</accession>
<dbReference type="Proteomes" id="UP000242519">
    <property type="component" value="Unassembled WGS sequence"/>
</dbReference>
<protein>
    <recommendedName>
        <fullName evidence="2">Bacteriophage T5 Orf172 DNA-binding domain-containing protein</fullName>
    </recommendedName>
</protein>
<organism evidence="3 4">
    <name type="scientific">Diplocarpon coronariae</name>
    <dbReference type="NCBI Taxonomy" id="2795749"/>
    <lineage>
        <taxon>Eukaryota</taxon>
        <taxon>Fungi</taxon>
        <taxon>Dikarya</taxon>
        <taxon>Ascomycota</taxon>
        <taxon>Pezizomycotina</taxon>
        <taxon>Leotiomycetes</taxon>
        <taxon>Helotiales</taxon>
        <taxon>Drepanopezizaceae</taxon>
        <taxon>Diplocarpon</taxon>
    </lineage>
</organism>
<feature type="region of interest" description="Disordered" evidence="1">
    <location>
        <begin position="259"/>
        <end position="279"/>
    </location>
</feature>
<gene>
    <name evidence="3" type="ORF">B2J93_8351</name>
</gene>